<comment type="function">
    <text evidence="2">Mediates coordination of peptidoglycan synthesis and outer membrane constriction during cell division.</text>
</comment>
<dbReference type="GO" id="GO:0070206">
    <property type="term" value="P:protein trimerization"/>
    <property type="evidence" value="ECO:0007669"/>
    <property type="project" value="InterPro"/>
</dbReference>
<keyword evidence="1 2" id="KW-0732">Signal</keyword>
<accession>A0A9J6RHT6</accession>
<keyword evidence="2" id="KW-0574">Periplasm</keyword>
<protein>
    <recommendedName>
        <fullName evidence="2">Cell division coordinator CpoB</fullName>
    </recommendedName>
</protein>
<evidence type="ECO:0000313" key="6">
    <source>
        <dbReference type="EMBL" id="MCZ0863565.1"/>
    </source>
</evidence>
<feature type="region of interest" description="Disordered" evidence="3">
    <location>
        <begin position="111"/>
        <end position="134"/>
    </location>
</feature>
<evidence type="ECO:0000259" key="4">
    <source>
        <dbReference type="Pfam" id="PF13525"/>
    </source>
</evidence>
<dbReference type="Pfam" id="PF16331">
    <property type="entry name" value="TolA_bind_tri"/>
    <property type="match status" value="1"/>
</dbReference>
<sequence precursor="true">MPKHAPSIAALLSSAAFLFSLPVFSQVEVVDASISHKPMPVAAAPEQAQLGNAQSQGELFYQLQLLQDEVRMLRGMVEEQAHQLERFKQQSTERYIDVDKRLGTLVANSGAANDSAGASDSSAAMSIDKPSSEGEKDAYDAAYSLVPKRQYAQAITAFHSFLLDFPDGKYAPNAYYWLGELYLVVKPVDLEASRQSFTQLLELYPKHPKESDAMYKLGTVYFLKDNKEKSRFWLEKVVAQYGKGVNSAADKAREFLRDRF</sequence>
<keyword evidence="2" id="KW-0131">Cell cycle</keyword>
<dbReference type="Pfam" id="PF13525">
    <property type="entry name" value="YfiO"/>
    <property type="match status" value="1"/>
</dbReference>
<comment type="caution">
    <text evidence="6">The sequence shown here is derived from an EMBL/GenBank/DDBJ whole genome shotgun (WGS) entry which is preliminary data.</text>
</comment>
<evidence type="ECO:0000256" key="3">
    <source>
        <dbReference type="SAM" id="MobiDB-lite"/>
    </source>
</evidence>
<dbReference type="EMBL" id="JAPTGG010000001">
    <property type="protein sequence ID" value="MCZ0863565.1"/>
    <property type="molecule type" value="Genomic_DNA"/>
</dbReference>
<dbReference type="GO" id="GO:0043093">
    <property type="term" value="P:FtsZ-dependent cytokinesis"/>
    <property type="evidence" value="ECO:0007669"/>
    <property type="project" value="UniProtKB-UniRule"/>
</dbReference>
<dbReference type="InterPro" id="IPR032519">
    <property type="entry name" value="YbgF_tri"/>
</dbReference>
<dbReference type="Proteomes" id="UP001069090">
    <property type="component" value="Unassembled WGS sequence"/>
</dbReference>
<dbReference type="InterPro" id="IPR039565">
    <property type="entry name" value="BamD-like"/>
</dbReference>
<feature type="compositionally biased region" description="Low complexity" evidence="3">
    <location>
        <begin position="111"/>
        <end position="124"/>
    </location>
</feature>
<dbReference type="InterPro" id="IPR011990">
    <property type="entry name" value="TPR-like_helical_dom_sf"/>
</dbReference>
<dbReference type="InterPro" id="IPR014162">
    <property type="entry name" value="CpoB_C"/>
</dbReference>
<feature type="chain" id="PRO_5039966615" description="Cell division coordinator CpoB" evidence="2">
    <location>
        <begin position="26"/>
        <end position="260"/>
    </location>
</feature>
<evidence type="ECO:0000256" key="1">
    <source>
        <dbReference type="ARBA" id="ARBA00022729"/>
    </source>
</evidence>
<comment type="subcellular location">
    <subcellularLocation>
        <location evidence="2">Periplasm</location>
    </subcellularLocation>
</comment>
<dbReference type="Gene3D" id="1.25.40.10">
    <property type="entry name" value="Tetratricopeptide repeat domain"/>
    <property type="match status" value="1"/>
</dbReference>
<evidence type="ECO:0000259" key="5">
    <source>
        <dbReference type="Pfam" id="PF16331"/>
    </source>
</evidence>
<feature type="domain" description="YbgF trimerisation" evidence="5">
    <location>
        <begin position="51"/>
        <end position="109"/>
    </location>
</feature>
<dbReference type="HAMAP" id="MF_02066">
    <property type="entry name" value="CpoB"/>
    <property type="match status" value="1"/>
</dbReference>
<proteinExistence type="inferred from homology"/>
<name>A0A9J6RHT6_9GAMM</name>
<feature type="domain" description="Outer membrane lipoprotein BamD-like" evidence="4">
    <location>
        <begin position="135"/>
        <end position="228"/>
    </location>
</feature>
<evidence type="ECO:0000313" key="7">
    <source>
        <dbReference type="Proteomes" id="UP001069090"/>
    </source>
</evidence>
<dbReference type="RefSeq" id="WP_258329713.1">
    <property type="nucleotide sequence ID" value="NZ_JAPTGG010000001.1"/>
</dbReference>
<dbReference type="Gene3D" id="1.20.5.110">
    <property type="match status" value="1"/>
</dbReference>
<reference evidence="6 7" key="1">
    <citation type="submission" date="2022-12" db="EMBL/GenBank/DDBJ databases">
        <title>Dasania phycosphaerae sp. nov., isolated from particulate material of the south coast of Korea.</title>
        <authorList>
            <person name="Jiang Y."/>
        </authorList>
    </citation>
    <scope>NUCLEOTIDE SEQUENCE [LARGE SCALE GENOMIC DNA]</scope>
    <source>
        <strain evidence="6 7">GY-19</strain>
    </source>
</reference>
<dbReference type="GO" id="GO:0030288">
    <property type="term" value="C:outer membrane-bounded periplasmic space"/>
    <property type="evidence" value="ECO:0007669"/>
    <property type="project" value="UniProtKB-UniRule"/>
</dbReference>
<gene>
    <name evidence="6" type="primary">ybgF</name>
    <name evidence="2" type="synonym">cpoB</name>
    <name evidence="6" type="ORF">O0V09_00030</name>
</gene>
<dbReference type="InterPro" id="IPR034706">
    <property type="entry name" value="CpoB"/>
</dbReference>
<dbReference type="SUPFAM" id="SSF48452">
    <property type="entry name" value="TPR-like"/>
    <property type="match status" value="1"/>
</dbReference>
<dbReference type="AlphaFoldDB" id="A0A9J6RHT6"/>
<dbReference type="NCBIfam" id="TIGR02795">
    <property type="entry name" value="tol_pal_ybgF"/>
    <property type="match status" value="1"/>
</dbReference>
<keyword evidence="2" id="KW-0132">Cell division</keyword>
<organism evidence="6 7">
    <name type="scientific">Dasania phycosphaerae</name>
    <dbReference type="NCBI Taxonomy" id="2950436"/>
    <lineage>
        <taxon>Bacteria</taxon>
        <taxon>Pseudomonadati</taxon>
        <taxon>Pseudomonadota</taxon>
        <taxon>Gammaproteobacteria</taxon>
        <taxon>Cellvibrionales</taxon>
        <taxon>Spongiibacteraceae</taxon>
        <taxon>Dasania</taxon>
    </lineage>
</organism>
<feature type="signal peptide" evidence="2">
    <location>
        <begin position="1"/>
        <end position="25"/>
    </location>
</feature>
<comment type="similarity">
    <text evidence="2">Belongs to the CpoB family.</text>
</comment>
<keyword evidence="7" id="KW-1185">Reference proteome</keyword>
<evidence type="ECO:0000256" key="2">
    <source>
        <dbReference type="HAMAP-Rule" id="MF_02066"/>
    </source>
</evidence>